<evidence type="ECO:0000313" key="18">
    <source>
        <dbReference type="Proteomes" id="UP000307380"/>
    </source>
</evidence>
<accession>A0A4S4FXK7</accession>
<dbReference type="GO" id="GO:0006508">
    <property type="term" value="P:proteolysis"/>
    <property type="evidence" value="ECO:0007669"/>
    <property type="project" value="UniProtKB-KW"/>
</dbReference>
<dbReference type="InterPro" id="IPR050344">
    <property type="entry name" value="Peptidase_M1_aminopeptidases"/>
</dbReference>
<name>A0A4S4FXK7_9MICO</name>
<evidence type="ECO:0000256" key="2">
    <source>
        <dbReference type="ARBA" id="ARBA00001947"/>
    </source>
</evidence>
<dbReference type="FunFam" id="1.10.390.10:FF:000006">
    <property type="entry name" value="Puromycin-sensitive aminopeptidase"/>
    <property type="match status" value="1"/>
</dbReference>
<dbReference type="FunFam" id="2.60.40.1730:FF:000010">
    <property type="entry name" value="Putative aminopeptidase N"/>
    <property type="match status" value="1"/>
</dbReference>
<dbReference type="CDD" id="cd09602">
    <property type="entry name" value="M1_APN"/>
    <property type="match status" value="1"/>
</dbReference>
<evidence type="ECO:0000256" key="7">
    <source>
        <dbReference type="ARBA" id="ARBA00022670"/>
    </source>
</evidence>
<keyword evidence="8" id="KW-0479">Metal-binding</keyword>
<dbReference type="Gene3D" id="2.60.40.1730">
    <property type="entry name" value="tricorn interacting facor f3 domain"/>
    <property type="match status" value="1"/>
</dbReference>
<dbReference type="InterPro" id="IPR042097">
    <property type="entry name" value="Aminopeptidase_N-like_N_sf"/>
</dbReference>
<dbReference type="Pfam" id="PF11838">
    <property type="entry name" value="ERAP1_C"/>
    <property type="match status" value="1"/>
</dbReference>
<keyword evidence="7" id="KW-0645">Protease</keyword>
<sequence>MPAANLTRVEAERRASLVRVHDYDVELDLTTGPDTFASRTVVRFSASAGADAFVELNAEALRSAVLNGRPLEPSEVFDGSRIRLADLGDENELIVESTQCYTNTGEGLHRFVDPVDGAVYLYTEFAVAEANRVFAVFDQPDLKAAFRFTVTAPSGWQVLSNAPTPAPESLGESERWSFASGPVMSTYVAAIIAGPYRRWEGSATTTDGRTIPLGLFTRASFAEHAEPEVMFATVDAGIRFYEAAYGVPFPYEKYDQIFVPEYNWGAMENIGAVTFNESYLFRSRVSEARLQQRSIVILHELSHMWFGNLVTMKWWNDLWLNESFATWTSMAATAAVTPFTDAWATFTSVEKTDAAAQDQLPSTHPIVARIDDLEDVEVNFDGITYDKGASVIKQLVAWVGIDAFHAGVGAYLRAHANGNATLRDLLDELETSSGRELTEWSRLWLETAGVNTLRVRMETDAERVITAFVVEQSASVEQPTLRPHRVAIGFYDDGDDGIRRVHRVELDIDGAETAVPELVGPNRPDLVLLNDDDLTYAQIRLDDASLAVALDGLGDIRDPVARALIWGSVWDAVRDGEVAASQYVHLVLGNVARETESTARSTALAQLELAVERYLSPAHAELVAAEAGDALWALCELATASSDEQLQFVRSFARVARTGGQLDIVAGLCDGSVALDGLAVDTELRWELTIALSAGGRASVDDIAAVLAGDDTATGRLRAATAEAARPDAAIKEEAWDRVATDASLSNDLARAIASGWAMAHPVDLLAGSVEPYFAMLQSTWAQRSFSMAALIVKRLFPASLVTPETASAARAWLAGNETPAPLRRLVAEQLAELERALGAQSRDAQTPAESAA</sequence>
<reference evidence="17 18" key="1">
    <citation type="submission" date="2019-04" db="EMBL/GenBank/DDBJ databases">
        <authorList>
            <person name="Jiang L."/>
        </authorList>
    </citation>
    <scope>NUCLEOTIDE SEQUENCE [LARGE SCALE GENOMIC DNA]</scope>
    <source>
        <strain evidence="17 18">YIM 131861</strain>
    </source>
</reference>
<dbReference type="RefSeq" id="WP_136422052.1">
    <property type="nucleotide sequence ID" value="NZ_SSSN01000003.1"/>
</dbReference>
<comment type="similarity">
    <text evidence="3">Belongs to the peptidase M1 family.</text>
</comment>
<keyword evidence="6 17" id="KW-0031">Aminopeptidase</keyword>
<dbReference type="GO" id="GO:0005737">
    <property type="term" value="C:cytoplasm"/>
    <property type="evidence" value="ECO:0007669"/>
    <property type="project" value="TreeGrafter"/>
</dbReference>
<dbReference type="SUPFAM" id="SSF63737">
    <property type="entry name" value="Leukotriene A4 hydrolase N-terminal domain"/>
    <property type="match status" value="1"/>
</dbReference>
<protein>
    <recommendedName>
        <fullName evidence="5">Aminopeptidase N</fullName>
        <ecNumber evidence="4">3.4.11.2</ecNumber>
    </recommendedName>
    <alternativeName>
        <fullName evidence="12">Alanine aminopeptidase</fullName>
    </alternativeName>
    <alternativeName>
        <fullName evidence="13">Lysyl aminopeptidase</fullName>
    </alternativeName>
</protein>
<dbReference type="InterPro" id="IPR012778">
    <property type="entry name" value="Pept_M1_aminopeptidase"/>
</dbReference>
<dbReference type="Pfam" id="PF17900">
    <property type="entry name" value="Peptidase_M1_N"/>
    <property type="match status" value="1"/>
</dbReference>
<dbReference type="GO" id="GO:0043171">
    <property type="term" value="P:peptide catabolic process"/>
    <property type="evidence" value="ECO:0007669"/>
    <property type="project" value="TreeGrafter"/>
</dbReference>
<evidence type="ECO:0000313" key="17">
    <source>
        <dbReference type="EMBL" id="THG35041.1"/>
    </source>
</evidence>
<dbReference type="InterPro" id="IPR014782">
    <property type="entry name" value="Peptidase_M1_dom"/>
</dbReference>
<dbReference type="GO" id="GO:0042277">
    <property type="term" value="F:peptide binding"/>
    <property type="evidence" value="ECO:0007669"/>
    <property type="project" value="TreeGrafter"/>
</dbReference>
<evidence type="ECO:0000256" key="5">
    <source>
        <dbReference type="ARBA" id="ARBA00015611"/>
    </source>
</evidence>
<dbReference type="GO" id="GO:0016020">
    <property type="term" value="C:membrane"/>
    <property type="evidence" value="ECO:0007669"/>
    <property type="project" value="TreeGrafter"/>
</dbReference>
<dbReference type="GO" id="GO:0005615">
    <property type="term" value="C:extracellular space"/>
    <property type="evidence" value="ECO:0007669"/>
    <property type="project" value="TreeGrafter"/>
</dbReference>
<dbReference type="InterPro" id="IPR024571">
    <property type="entry name" value="ERAP1-like_C_dom"/>
</dbReference>
<dbReference type="OrthoDB" id="100605at2"/>
<proteinExistence type="inferred from homology"/>
<dbReference type="PRINTS" id="PR00756">
    <property type="entry name" value="ALADIPTASE"/>
</dbReference>
<organism evidence="17 18">
    <name type="scientific">Orlajensenia flava</name>
    <dbReference type="NCBI Taxonomy" id="2565934"/>
    <lineage>
        <taxon>Bacteria</taxon>
        <taxon>Bacillati</taxon>
        <taxon>Actinomycetota</taxon>
        <taxon>Actinomycetes</taxon>
        <taxon>Micrococcales</taxon>
        <taxon>Microbacteriaceae</taxon>
        <taxon>Orlajensenia</taxon>
    </lineage>
</organism>
<dbReference type="SUPFAM" id="SSF55486">
    <property type="entry name" value="Metalloproteases ('zincins'), catalytic domain"/>
    <property type="match status" value="1"/>
</dbReference>
<dbReference type="PANTHER" id="PTHR11533:SF174">
    <property type="entry name" value="PUROMYCIN-SENSITIVE AMINOPEPTIDASE-RELATED"/>
    <property type="match status" value="1"/>
</dbReference>
<dbReference type="NCBIfam" id="TIGR02412">
    <property type="entry name" value="pepN_strep_liv"/>
    <property type="match status" value="1"/>
</dbReference>
<evidence type="ECO:0000256" key="8">
    <source>
        <dbReference type="ARBA" id="ARBA00022723"/>
    </source>
</evidence>
<comment type="catalytic activity">
    <reaction evidence="1">
        <text>Release of an N-terminal amino acid, Xaa-|-Yaa- from a peptide, amide or arylamide. Xaa is preferably Ala, but may be most amino acids including Pro (slow action). When a terminal hydrophobic residue is followed by a prolyl residue, the two may be released as an intact Xaa-Pro dipeptide.</text>
        <dbReference type="EC" id="3.4.11.2"/>
    </reaction>
</comment>
<dbReference type="GO" id="GO:0016285">
    <property type="term" value="F:alanyl aminopeptidase activity"/>
    <property type="evidence" value="ECO:0007669"/>
    <property type="project" value="UniProtKB-EC"/>
</dbReference>
<evidence type="ECO:0000256" key="9">
    <source>
        <dbReference type="ARBA" id="ARBA00022801"/>
    </source>
</evidence>
<feature type="domain" description="ERAP1-like C-terminal" evidence="15">
    <location>
        <begin position="526"/>
        <end position="836"/>
    </location>
</feature>
<keyword evidence="9 17" id="KW-0378">Hydrolase</keyword>
<feature type="domain" description="Aminopeptidase N-like N-terminal" evidence="16">
    <location>
        <begin position="103"/>
        <end position="188"/>
    </location>
</feature>
<evidence type="ECO:0000256" key="1">
    <source>
        <dbReference type="ARBA" id="ARBA00000098"/>
    </source>
</evidence>
<keyword evidence="10" id="KW-0862">Zinc</keyword>
<evidence type="ECO:0000256" key="10">
    <source>
        <dbReference type="ARBA" id="ARBA00022833"/>
    </source>
</evidence>
<evidence type="ECO:0000259" key="15">
    <source>
        <dbReference type="Pfam" id="PF11838"/>
    </source>
</evidence>
<evidence type="ECO:0000256" key="13">
    <source>
        <dbReference type="ARBA" id="ARBA00031533"/>
    </source>
</evidence>
<evidence type="ECO:0000256" key="3">
    <source>
        <dbReference type="ARBA" id="ARBA00010136"/>
    </source>
</evidence>
<dbReference type="Proteomes" id="UP000307380">
    <property type="component" value="Unassembled WGS sequence"/>
</dbReference>
<comment type="caution">
    <text evidence="17">The sequence shown here is derived from an EMBL/GenBank/DDBJ whole genome shotgun (WGS) entry which is preliminary data.</text>
</comment>
<dbReference type="EMBL" id="SSSN01000003">
    <property type="protein sequence ID" value="THG35041.1"/>
    <property type="molecule type" value="Genomic_DNA"/>
</dbReference>
<evidence type="ECO:0000259" key="16">
    <source>
        <dbReference type="Pfam" id="PF17900"/>
    </source>
</evidence>
<evidence type="ECO:0000256" key="4">
    <source>
        <dbReference type="ARBA" id="ARBA00012564"/>
    </source>
</evidence>
<comment type="cofactor">
    <cofactor evidence="2">
        <name>Zn(2+)</name>
        <dbReference type="ChEBI" id="CHEBI:29105"/>
    </cofactor>
</comment>
<dbReference type="Pfam" id="PF01433">
    <property type="entry name" value="Peptidase_M1"/>
    <property type="match status" value="1"/>
</dbReference>
<gene>
    <name evidence="17" type="primary">pepN</name>
    <name evidence="17" type="ORF">E6C70_02915</name>
</gene>
<dbReference type="InterPro" id="IPR045357">
    <property type="entry name" value="Aminopeptidase_N-like_N"/>
</dbReference>
<evidence type="ECO:0000256" key="11">
    <source>
        <dbReference type="ARBA" id="ARBA00023049"/>
    </source>
</evidence>
<dbReference type="GO" id="GO:0008270">
    <property type="term" value="F:zinc ion binding"/>
    <property type="evidence" value="ECO:0007669"/>
    <property type="project" value="InterPro"/>
</dbReference>
<dbReference type="InterPro" id="IPR001930">
    <property type="entry name" value="Peptidase_M1"/>
</dbReference>
<keyword evidence="18" id="KW-1185">Reference proteome</keyword>
<dbReference type="InterPro" id="IPR027268">
    <property type="entry name" value="Peptidase_M4/M1_CTD_sf"/>
</dbReference>
<feature type="domain" description="Peptidase M1 membrane alanine aminopeptidase" evidence="14">
    <location>
        <begin position="236"/>
        <end position="442"/>
    </location>
</feature>
<keyword evidence="11" id="KW-0482">Metalloprotease</keyword>
<dbReference type="EC" id="3.4.11.2" evidence="4"/>
<dbReference type="Gene3D" id="1.10.390.10">
    <property type="entry name" value="Neutral Protease Domain 2"/>
    <property type="match status" value="1"/>
</dbReference>
<evidence type="ECO:0000256" key="6">
    <source>
        <dbReference type="ARBA" id="ARBA00022438"/>
    </source>
</evidence>
<dbReference type="AlphaFoldDB" id="A0A4S4FXK7"/>
<dbReference type="GO" id="GO:0070006">
    <property type="term" value="F:metalloaminopeptidase activity"/>
    <property type="evidence" value="ECO:0007669"/>
    <property type="project" value="TreeGrafter"/>
</dbReference>
<evidence type="ECO:0000259" key="14">
    <source>
        <dbReference type="Pfam" id="PF01433"/>
    </source>
</evidence>
<dbReference type="PANTHER" id="PTHR11533">
    <property type="entry name" value="PROTEASE M1 ZINC METALLOPROTEASE"/>
    <property type="match status" value="1"/>
</dbReference>
<evidence type="ECO:0000256" key="12">
    <source>
        <dbReference type="ARBA" id="ARBA00029811"/>
    </source>
</evidence>